<dbReference type="PANTHER" id="PTHR23055">
    <property type="entry name" value="CALCIUM BINDING PROTEINS"/>
    <property type="match status" value="1"/>
</dbReference>
<name>A0ABD0L5T1_9CAEN</name>
<dbReference type="AlphaFoldDB" id="A0ABD0L5T1"/>
<evidence type="ECO:0000256" key="2">
    <source>
        <dbReference type="ARBA" id="ARBA00022737"/>
    </source>
</evidence>
<protein>
    <recommendedName>
        <fullName evidence="5">EF-hand domain-containing protein</fullName>
    </recommendedName>
</protein>
<proteinExistence type="predicted"/>
<dbReference type="EMBL" id="JACVVK020000081">
    <property type="protein sequence ID" value="KAK7494653.1"/>
    <property type="molecule type" value="Genomic_DNA"/>
</dbReference>
<dbReference type="SMART" id="SM00054">
    <property type="entry name" value="EFh"/>
    <property type="match status" value="2"/>
</dbReference>
<dbReference type="InterPro" id="IPR028846">
    <property type="entry name" value="Recoverin"/>
</dbReference>
<dbReference type="Proteomes" id="UP001519460">
    <property type="component" value="Unassembled WGS sequence"/>
</dbReference>
<dbReference type="PROSITE" id="PS00018">
    <property type="entry name" value="EF_HAND_1"/>
    <property type="match status" value="1"/>
</dbReference>
<gene>
    <name evidence="6" type="ORF">BaRGS_00014051</name>
</gene>
<dbReference type="PROSITE" id="PS50222">
    <property type="entry name" value="EF_HAND_2"/>
    <property type="match status" value="1"/>
</dbReference>
<dbReference type="CDD" id="cd00051">
    <property type="entry name" value="EFh"/>
    <property type="match status" value="1"/>
</dbReference>
<evidence type="ECO:0000256" key="1">
    <source>
        <dbReference type="ARBA" id="ARBA00022723"/>
    </source>
</evidence>
<dbReference type="InterPro" id="IPR011992">
    <property type="entry name" value="EF-hand-dom_pair"/>
</dbReference>
<dbReference type="InterPro" id="IPR018247">
    <property type="entry name" value="EF_Hand_1_Ca_BS"/>
</dbReference>
<sequence>MGSNRAALEKKVTELQRKTKLHKQVVQSLVERYQCQCKDKGLDRDTLRGDLMNEFDMLDDFLLDRIFRTFDVSAIGQHLKLDDYVMGMAVFLTQNVDDKIRFCFNVYDLNGDGYITREEMYQFLKHSMVEKAHGDAEDDADDSTKDLTEIILKKLDNEDHDGRVSYQDFHSAVMQDKLLLEALGQCLPDEKCRCRYLQLLGDPGMNNQQSNTVIKVKSRSRPGSRMSARKSHSQSVQVKN</sequence>
<organism evidence="6 7">
    <name type="scientific">Batillaria attramentaria</name>
    <dbReference type="NCBI Taxonomy" id="370345"/>
    <lineage>
        <taxon>Eukaryota</taxon>
        <taxon>Metazoa</taxon>
        <taxon>Spiralia</taxon>
        <taxon>Lophotrochozoa</taxon>
        <taxon>Mollusca</taxon>
        <taxon>Gastropoda</taxon>
        <taxon>Caenogastropoda</taxon>
        <taxon>Sorbeoconcha</taxon>
        <taxon>Cerithioidea</taxon>
        <taxon>Batillariidae</taxon>
        <taxon>Batillaria</taxon>
    </lineage>
</organism>
<reference evidence="6 7" key="1">
    <citation type="journal article" date="2023" name="Sci. Data">
        <title>Genome assembly of the Korean intertidal mud-creeper Batillaria attramentaria.</title>
        <authorList>
            <person name="Patra A.K."/>
            <person name="Ho P.T."/>
            <person name="Jun S."/>
            <person name="Lee S.J."/>
            <person name="Kim Y."/>
            <person name="Won Y.J."/>
        </authorList>
    </citation>
    <scope>NUCLEOTIDE SEQUENCE [LARGE SCALE GENOMIC DNA]</scope>
    <source>
        <strain evidence="6">Wonlab-2016</strain>
    </source>
</reference>
<dbReference type="GO" id="GO:0046872">
    <property type="term" value="F:metal ion binding"/>
    <property type="evidence" value="ECO:0007669"/>
    <property type="project" value="UniProtKB-KW"/>
</dbReference>
<keyword evidence="7" id="KW-1185">Reference proteome</keyword>
<feature type="domain" description="EF-hand" evidence="5">
    <location>
        <begin position="95"/>
        <end position="130"/>
    </location>
</feature>
<evidence type="ECO:0000259" key="5">
    <source>
        <dbReference type="PROSITE" id="PS50222"/>
    </source>
</evidence>
<dbReference type="InterPro" id="IPR002048">
    <property type="entry name" value="EF_hand_dom"/>
</dbReference>
<evidence type="ECO:0000313" key="6">
    <source>
        <dbReference type="EMBL" id="KAK7494653.1"/>
    </source>
</evidence>
<feature type="region of interest" description="Disordered" evidence="4">
    <location>
        <begin position="217"/>
        <end position="240"/>
    </location>
</feature>
<keyword evidence="2" id="KW-0677">Repeat</keyword>
<evidence type="ECO:0000256" key="4">
    <source>
        <dbReference type="SAM" id="MobiDB-lite"/>
    </source>
</evidence>
<dbReference type="Gene3D" id="1.10.238.10">
    <property type="entry name" value="EF-hand"/>
    <property type="match status" value="1"/>
</dbReference>
<evidence type="ECO:0000256" key="3">
    <source>
        <dbReference type="ARBA" id="ARBA00022837"/>
    </source>
</evidence>
<comment type="caution">
    <text evidence="6">The sequence shown here is derived from an EMBL/GenBank/DDBJ whole genome shotgun (WGS) entry which is preliminary data.</text>
</comment>
<dbReference type="PANTHER" id="PTHR23055:SF60">
    <property type="entry name" value="CALAXIN"/>
    <property type="match status" value="1"/>
</dbReference>
<keyword evidence="1" id="KW-0479">Metal-binding</keyword>
<evidence type="ECO:0000313" key="7">
    <source>
        <dbReference type="Proteomes" id="UP001519460"/>
    </source>
</evidence>
<dbReference type="SUPFAM" id="SSF47473">
    <property type="entry name" value="EF-hand"/>
    <property type="match status" value="1"/>
</dbReference>
<dbReference type="Pfam" id="PF13499">
    <property type="entry name" value="EF-hand_7"/>
    <property type="match status" value="1"/>
</dbReference>
<keyword evidence="3" id="KW-0106">Calcium</keyword>
<feature type="compositionally biased region" description="Basic residues" evidence="4">
    <location>
        <begin position="217"/>
        <end position="232"/>
    </location>
</feature>
<accession>A0ABD0L5T1</accession>